<protein>
    <submittedName>
        <fullName evidence="2">DUF4065 domain-containing protein</fullName>
    </submittedName>
</protein>
<evidence type="ECO:0000313" key="3">
    <source>
        <dbReference type="Proteomes" id="UP000270620"/>
    </source>
</evidence>
<comment type="caution">
    <text evidence="2">The sequence shown here is derived from an EMBL/GenBank/DDBJ whole genome shotgun (WGS) entry which is preliminary data.</text>
</comment>
<dbReference type="EMBL" id="RWBG01000001">
    <property type="protein sequence ID" value="RSK41325.1"/>
    <property type="molecule type" value="Genomic_DNA"/>
</dbReference>
<dbReference type="InterPro" id="IPR025272">
    <property type="entry name" value="SocA_Panacea"/>
</dbReference>
<name>A0A3R9N889_9FLAO</name>
<accession>A0A3R9N889</accession>
<keyword evidence="3" id="KW-1185">Reference proteome</keyword>
<evidence type="ECO:0000259" key="1">
    <source>
        <dbReference type="Pfam" id="PF13274"/>
    </source>
</evidence>
<dbReference type="Proteomes" id="UP000270620">
    <property type="component" value="Unassembled WGS sequence"/>
</dbReference>
<evidence type="ECO:0000313" key="2">
    <source>
        <dbReference type="EMBL" id="RSK41325.1"/>
    </source>
</evidence>
<feature type="domain" description="Antitoxin SocA-like Panacea" evidence="1">
    <location>
        <begin position="28"/>
        <end position="122"/>
    </location>
</feature>
<organism evidence="2 3">
    <name type="scientific">Mangrovimonas spongiae</name>
    <dbReference type="NCBI Taxonomy" id="2494697"/>
    <lineage>
        <taxon>Bacteria</taxon>
        <taxon>Pseudomonadati</taxon>
        <taxon>Bacteroidota</taxon>
        <taxon>Flavobacteriia</taxon>
        <taxon>Flavobacteriales</taxon>
        <taxon>Flavobacteriaceae</taxon>
        <taxon>Mangrovimonas</taxon>
    </lineage>
</organism>
<dbReference type="OrthoDB" id="9799173at2"/>
<dbReference type="Pfam" id="PF13274">
    <property type="entry name" value="SocA_Panacea"/>
    <property type="match status" value="1"/>
</dbReference>
<dbReference type="AlphaFoldDB" id="A0A3R9N889"/>
<reference evidence="2 3" key="1">
    <citation type="submission" date="2018-12" db="EMBL/GenBank/DDBJ databases">
        <title>Mangrovimonas spongiae sp. nov., a novel member of the genus Mangrovimonas isolated from marine sponge.</title>
        <authorList>
            <person name="Zhuang L."/>
            <person name="Luo L."/>
        </authorList>
    </citation>
    <scope>NUCLEOTIDE SEQUENCE [LARGE SCALE GENOMIC DNA]</scope>
    <source>
        <strain evidence="2 3">HN-E26</strain>
    </source>
</reference>
<sequence>MYKASQISDWILSKIDTEAGDTISPLKLQKLLYYCQAWHLTVFGKRLIDEDVEAWAHGPVFSSQYTRFAYIPRNEQIKPKSINLSIPKLDDDSNELLAEVLSVYGEHSASYLENLTHKENPWLNARGDLQPYERSNNVITDKAMIDFYSKYKK</sequence>
<gene>
    <name evidence="2" type="ORF">EJA19_00185</name>
</gene>
<proteinExistence type="predicted"/>
<dbReference type="RefSeq" id="WP_125466322.1">
    <property type="nucleotide sequence ID" value="NZ_RWBG01000001.1"/>
</dbReference>